<proteinExistence type="predicted"/>
<protein>
    <submittedName>
        <fullName evidence="1">Uncharacterized protein</fullName>
    </submittedName>
</protein>
<name>A0A091D4F3_FUKDA</name>
<accession>A0A091D4F3</accession>
<dbReference type="AlphaFoldDB" id="A0A091D4F3"/>
<gene>
    <name evidence="1" type="ORF">H920_11610</name>
</gene>
<keyword evidence="2" id="KW-1185">Reference proteome</keyword>
<reference evidence="1 2" key="1">
    <citation type="submission" date="2013-11" db="EMBL/GenBank/DDBJ databases">
        <title>The Damaraland mole rat (Fukomys damarensis) genome and evolution of African mole rats.</title>
        <authorList>
            <person name="Gladyshev V.N."/>
            <person name="Fang X."/>
        </authorList>
    </citation>
    <scope>NUCLEOTIDE SEQUENCE [LARGE SCALE GENOMIC DNA]</scope>
    <source>
        <tissue evidence="1">Liver</tissue>
    </source>
</reference>
<evidence type="ECO:0000313" key="1">
    <source>
        <dbReference type="EMBL" id="KFO26989.1"/>
    </source>
</evidence>
<dbReference type="Proteomes" id="UP000028990">
    <property type="component" value="Unassembled WGS sequence"/>
</dbReference>
<dbReference type="EMBL" id="KN123046">
    <property type="protein sequence ID" value="KFO26989.1"/>
    <property type="molecule type" value="Genomic_DNA"/>
</dbReference>
<sequence length="73" mass="7505">MTPCDPLGSLPLTPVLQRRSKESLAPVALEVALLSGSVGTAGRIKKSCERRAGGLEFQEPAATSGGHQGPHLA</sequence>
<organism evidence="1 2">
    <name type="scientific">Fukomys damarensis</name>
    <name type="common">Damaraland mole rat</name>
    <name type="synonym">Cryptomys damarensis</name>
    <dbReference type="NCBI Taxonomy" id="885580"/>
    <lineage>
        <taxon>Eukaryota</taxon>
        <taxon>Metazoa</taxon>
        <taxon>Chordata</taxon>
        <taxon>Craniata</taxon>
        <taxon>Vertebrata</taxon>
        <taxon>Euteleostomi</taxon>
        <taxon>Mammalia</taxon>
        <taxon>Eutheria</taxon>
        <taxon>Euarchontoglires</taxon>
        <taxon>Glires</taxon>
        <taxon>Rodentia</taxon>
        <taxon>Hystricomorpha</taxon>
        <taxon>Bathyergidae</taxon>
        <taxon>Fukomys</taxon>
    </lineage>
</organism>
<evidence type="ECO:0000313" key="2">
    <source>
        <dbReference type="Proteomes" id="UP000028990"/>
    </source>
</evidence>